<dbReference type="InterPro" id="IPR001048">
    <property type="entry name" value="Asp/Glu/Uridylate_kinase"/>
</dbReference>
<proteinExistence type="inferred from homology"/>
<evidence type="ECO:0000256" key="8">
    <source>
        <dbReference type="HAMAP-Rule" id="MF_01105"/>
    </source>
</evidence>
<dbReference type="CDD" id="cd04237">
    <property type="entry name" value="AAK_NAGS-ABP"/>
    <property type="match status" value="1"/>
</dbReference>
<dbReference type="GO" id="GO:0004042">
    <property type="term" value="F:L-glutamate N-acetyltransferase activity"/>
    <property type="evidence" value="ECO:0007669"/>
    <property type="project" value="UniProtKB-UniRule"/>
</dbReference>
<sequence>MNARTDAPQTAPASAPAAPTAPAEPAQAEPPAAAELPAPAPTSPVPVTADPDRSGPDHQQFVDWLRMVAPYIHAFRGKTFVIAFAGELVKSGVLNALVNDVALLHAMGMQIVLVHGSRPQVEEQLALRHVESQFVDGVRVTDNAALECAKEAAGELRLDIEAAFSQGLPNTPMAGAQLSVISGNFVTARPVGIVNGTDYQHTGLVRKIDAESVRMSLSHGKVVLLSPLGFSPTGQAFNLSMEDVASATATALKADKLIFITEVPGVPDPVGKMMQEMSLRTAVERLQNNHLPPDVANYLQHLVKALKGGVPRAHLIPYSLDGAVLLELFLHDGVGTMLSDTDLESLREATLDDVGGIVQLIAPLEQDGTLVPRGRHLIERDIGNFSVIEHDGVLFGCAALYDYPRENMGEMACLTVSPEAQGTGDGERLLKRIERRARALGLERLFVLTTRTEHWFLKRGFVHANVDDLPEDKRKLYNWQRKSMVLMKKL</sequence>
<comment type="similarity">
    <text evidence="2 8">Belongs to the acetyltransferase family. ArgA subfamily.</text>
</comment>
<dbReference type="InterPro" id="IPR000182">
    <property type="entry name" value="GNAT_dom"/>
</dbReference>
<comment type="pathway">
    <text evidence="1 8">Amino-acid biosynthesis; L-arginine biosynthesis; N(2)-acetyl-L-ornithine from L-glutamate: step 1/4.</text>
</comment>
<keyword evidence="8" id="KW-0963">Cytoplasm</keyword>
<evidence type="ECO:0000256" key="3">
    <source>
        <dbReference type="ARBA" id="ARBA00022571"/>
    </source>
</evidence>
<dbReference type="InterPro" id="IPR010167">
    <property type="entry name" value="NH2A_AcTrfase"/>
</dbReference>
<dbReference type="AlphaFoldDB" id="A0A375IAW9"/>
<dbReference type="Pfam" id="PF00583">
    <property type="entry name" value="Acetyltransf_1"/>
    <property type="match status" value="1"/>
</dbReference>
<dbReference type="Gene3D" id="3.40.1160.10">
    <property type="entry name" value="Acetylglutamate kinase-like"/>
    <property type="match status" value="1"/>
</dbReference>
<protein>
    <recommendedName>
        <fullName evidence="8">Amino-acid acetyltransferase</fullName>
        <ecNumber evidence="8">2.3.1.1</ecNumber>
    </recommendedName>
    <alternativeName>
        <fullName evidence="8">N-acetylglutamate synthase</fullName>
        <shortName evidence="8">AGS</shortName>
        <shortName evidence="8">NAGS</shortName>
    </alternativeName>
</protein>
<evidence type="ECO:0000256" key="6">
    <source>
        <dbReference type="ARBA" id="ARBA00023315"/>
    </source>
</evidence>
<dbReference type="Pfam" id="PF00696">
    <property type="entry name" value="AA_kinase"/>
    <property type="match status" value="1"/>
</dbReference>
<dbReference type="Gene3D" id="3.40.630.30">
    <property type="match status" value="1"/>
</dbReference>
<dbReference type="InterPro" id="IPR016181">
    <property type="entry name" value="Acyl_CoA_acyltransferase"/>
</dbReference>
<reference evidence="10 11" key="1">
    <citation type="submission" date="2018-01" db="EMBL/GenBank/DDBJ databases">
        <authorList>
            <person name="Gaut B.S."/>
            <person name="Morton B.R."/>
            <person name="Clegg M.T."/>
            <person name="Duvall M.R."/>
        </authorList>
    </citation>
    <scope>NUCLEOTIDE SEQUENCE [LARGE SCALE GENOMIC DNA]</scope>
    <source>
        <strain evidence="10">Cupriavidus taiwanensis LMG 19425</strain>
    </source>
</reference>
<dbReference type="InterPro" id="IPR036393">
    <property type="entry name" value="AceGlu_kinase-like_sf"/>
</dbReference>
<dbReference type="Proteomes" id="UP000255505">
    <property type="component" value="Chromosome I"/>
</dbReference>
<organism evidence="10 11">
    <name type="scientific">Cupriavidus taiwanensis</name>
    <dbReference type="NCBI Taxonomy" id="164546"/>
    <lineage>
        <taxon>Bacteria</taxon>
        <taxon>Pseudomonadati</taxon>
        <taxon>Pseudomonadota</taxon>
        <taxon>Betaproteobacteria</taxon>
        <taxon>Burkholderiales</taxon>
        <taxon>Burkholderiaceae</taxon>
        <taxon>Cupriavidus</taxon>
    </lineage>
</organism>
<comment type="miscellaneous">
    <text evidence="8">In bacteria which possess the bifunctional enzyme ornithine acetyltransferase/N-acetylglutamate synthase (ArgJ), ArgA fulfills an anaplerotic role.</text>
</comment>
<dbReference type="GO" id="GO:0006526">
    <property type="term" value="P:L-arginine biosynthetic process"/>
    <property type="evidence" value="ECO:0007669"/>
    <property type="project" value="UniProtKB-UniRule"/>
</dbReference>
<dbReference type="NCBIfam" id="NF003641">
    <property type="entry name" value="PRK05279.1"/>
    <property type="match status" value="1"/>
</dbReference>
<dbReference type="RefSeq" id="WP_115661821.1">
    <property type="nucleotide sequence ID" value="NZ_JAYMSA010000016.1"/>
</dbReference>
<evidence type="ECO:0000313" key="11">
    <source>
        <dbReference type="Proteomes" id="UP000255505"/>
    </source>
</evidence>
<comment type="subcellular location">
    <subcellularLocation>
        <location evidence="8">Cytoplasm</location>
    </subcellularLocation>
</comment>
<name>A0A375IAW9_9BURK</name>
<dbReference type="EC" id="2.3.1.1" evidence="8"/>
<accession>A0A375IAW9</accession>
<dbReference type="EMBL" id="LT991976">
    <property type="protein sequence ID" value="SPK71916.1"/>
    <property type="molecule type" value="Genomic_DNA"/>
</dbReference>
<dbReference type="PROSITE" id="PS51186">
    <property type="entry name" value="GNAT"/>
    <property type="match status" value="1"/>
</dbReference>
<dbReference type="HAMAP" id="MF_01105">
    <property type="entry name" value="N_acetyl_glu_synth"/>
    <property type="match status" value="1"/>
</dbReference>
<dbReference type="UniPathway" id="UPA00068">
    <property type="reaction ID" value="UER00106"/>
</dbReference>
<keyword evidence="4 8" id="KW-0028">Amino-acid biosynthesis</keyword>
<evidence type="ECO:0000256" key="5">
    <source>
        <dbReference type="ARBA" id="ARBA00022679"/>
    </source>
</evidence>
<evidence type="ECO:0000256" key="9">
    <source>
        <dbReference type="SAM" id="MobiDB-lite"/>
    </source>
</evidence>
<evidence type="ECO:0000256" key="7">
    <source>
        <dbReference type="ARBA" id="ARBA00048372"/>
    </source>
</evidence>
<dbReference type="PIRSF" id="PIRSF000423">
    <property type="entry name" value="ArgA"/>
    <property type="match status" value="1"/>
</dbReference>
<keyword evidence="6 8" id="KW-0012">Acyltransferase</keyword>
<evidence type="ECO:0000256" key="2">
    <source>
        <dbReference type="ARBA" id="ARBA00009145"/>
    </source>
</evidence>
<keyword evidence="3 8" id="KW-0055">Arginine biosynthesis</keyword>
<dbReference type="PANTHER" id="PTHR30602:SF12">
    <property type="entry name" value="AMINO-ACID ACETYLTRANSFERASE NAGS1, CHLOROPLASTIC-RELATED"/>
    <property type="match status" value="1"/>
</dbReference>
<dbReference type="CDD" id="cd04301">
    <property type="entry name" value="NAT_SF"/>
    <property type="match status" value="1"/>
</dbReference>
<gene>
    <name evidence="8 10" type="primary">argA</name>
    <name evidence="10" type="ORF">CT19425_60034</name>
</gene>
<dbReference type="PANTHER" id="PTHR30602">
    <property type="entry name" value="AMINO-ACID ACETYLTRANSFERASE"/>
    <property type="match status" value="1"/>
</dbReference>
<evidence type="ECO:0000256" key="1">
    <source>
        <dbReference type="ARBA" id="ARBA00004925"/>
    </source>
</evidence>
<evidence type="ECO:0000256" key="4">
    <source>
        <dbReference type="ARBA" id="ARBA00022605"/>
    </source>
</evidence>
<evidence type="ECO:0000313" key="10">
    <source>
        <dbReference type="EMBL" id="SPK71916.1"/>
    </source>
</evidence>
<feature type="compositionally biased region" description="Low complexity" evidence="9">
    <location>
        <begin position="7"/>
        <end position="37"/>
    </location>
</feature>
<dbReference type="NCBIfam" id="TIGR01890">
    <property type="entry name" value="N-Ac-Glu-synth"/>
    <property type="match status" value="1"/>
</dbReference>
<comment type="catalytic activity">
    <reaction evidence="7 8">
        <text>L-glutamate + acetyl-CoA = N-acetyl-L-glutamate + CoA + H(+)</text>
        <dbReference type="Rhea" id="RHEA:24292"/>
        <dbReference type="ChEBI" id="CHEBI:15378"/>
        <dbReference type="ChEBI" id="CHEBI:29985"/>
        <dbReference type="ChEBI" id="CHEBI:44337"/>
        <dbReference type="ChEBI" id="CHEBI:57287"/>
        <dbReference type="ChEBI" id="CHEBI:57288"/>
        <dbReference type="EC" id="2.3.1.1"/>
    </reaction>
</comment>
<dbReference type="InterPro" id="IPR033719">
    <property type="entry name" value="NAGS_kin"/>
</dbReference>
<dbReference type="SUPFAM" id="SSF53633">
    <property type="entry name" value="Carbamate kinase-like"/>
    <property type="match status" value="1"/>
</dbReference>
<feature type="region of interest" description="Disordered" evidence="9">
    <location>
        <begin position="1"/>
        <end position="58"/>
    </location>
</feature>
<dbReference type="GO" id="GO:0005737">
    <property type="term" value="C:cytoplasm"/>
    <property type="evidence" value="ECO:0007669"/>
    <property type="project" value="UniProtKB-SubCell"/>
</dbReference>
<keyword evidence="5 8" id="KW-0808">Transferase</keyword>
<dbReference type="SUPFAM" id="SSF55729">
    <property type="entry name" value="Acyl-CoA N-acyltransferases (Nat)"/>
    <property type="match status" value="1"/>
</dbReference>